<dbReference type="OrthoDB" id="10568862at2759"/>
<reference evidence="1" key="1">
    <citation type="submission" date="2021-06" db="EMBL/GenBank/DDBJ databases">
        <authorList>
            <person name="Kallberg Y."/>
            <person name="Tangrot J."/>
            <person name="Rosling A."/>
        </authorList>
    </citation>
    <scope>NUCLEOTIDE SEQUENCE</scope>
    <source>
        <strain evidence="1">BR232B</strain>
    </source>
</reference>
<evidence type="ECO:0000313" key="2">
    <source>
        <dbReference type="Proteomes" id="UP000789739"/>
    </source>
</evidence>
<keyword evidence="2" id="KW-1185">Reference proteome</keyword>
<comment type="caution">
    <text evidence="1">The sequence shown here is derived from an EMBL/GenBank/DDBJ whole genome shotgun (WGS) entry which is preliminary data.</text>
</comment>
<dbReference type="AlphaFoldDB" id="A0A9N9DRM9"/>
<proteinExistence type="predicted"/>
<dbReference type="EMBL" id="CAJVPI010002529">
    <property type="protein sequence ID" value="CAG8644952.1"/>
    <property type="molecule type" value="Genomic_DNA"/>
</dbReference>
<accession>A0A9N9DRM9</accession>
<dbReference type="Proteomes" id="UP000789739">
    <property type="component" value="Unassembled WGS sequence"/>
</dbReference>
<evidence type="ECO:0000313" key="1">
    <source>
        <dbReference type="EMBL" id="CAG8644952.1"/>
    </source>
</evidence>
<name>A0A9N9DRM9_9GLOM</name>
<protein>
    <submittedName>
        <fullName evidence="1">8658_t:CDS:1</fullName>
    </submittedName>
</protein>
<sequence length="60" mass="6593">MNEQLNTPSREQVETQTNGSCPLCGTYIFTPMRTEVRIQLELGSVSANASFGEVLALTQM</sequence>
<gene>
    <name evidence="1" type="ORF">PBRASI_LOCUS9977</name>
</gene>
<organism evidence="1 2">
    <name type="scientific">Paraglomus brasilianum</name>
    <dbReference type="NCBI Taxonomy" id="144538"/>
    <lineage>
        <taxon>Eukaryota</taxon>
        <taxon>Fungi</taxon>
        <taxon>Fungi incertae sedis</taxon>
        <taxon>Mucoromycota</taxon>
        <taxon>Glomeromycotina</taxon>
        <taxon>Glomeromycetes</taxon>
        <taxon>Paraglomerales</taxon>
        <taxon>Paraglomeraceae</taxon>
        <taxon>Paraglomus</taxon>
    </lineage>
</organism>